<reference evidence="1 2" key="1">
    <citation type="journal article" date="2013" name="Genome Announc.">
        <title>Genome sequences for three denitrifying bacterial strains isolated from a uranium- and nitrate-contaminated subsurface environment.</title>
        <authorList>
            <person name="Venkatramanan R."/>
            <person name="Prakash O."/>
            <person name="Woyke T."/>
            <person name="Chain P."/>
            <person name="Goodwin L.A."/>
            <person name="Watson D."/>
            <person name="Brooks S."/>
            <person name="Kostka J.E."/>
            <person name="Green S.J."/>
        </authorList>
    </citation>
    <scope>NUCLEOTIDE SEQUENCE [LARGE SCALE GENOMIC DNA]</scope>
    <source>
        <strain evidence="1 2">1NES1</strain>
    </source>
</reference>
<dbReference type="AlphaFoldDB" id="N0BEA8"/>
<organism evidence="1 2">
    <name type="scientific">Hyphomicrobium denitrificans 1NES1</name>
    <dbReference type="NCBI Taxonomy" id="670307"/>
    <lineage>
        <taxon>Bacteria</taxon>
        <taxon>Pseudomonadati</taxon>
        <taxon>Pseudomonadota</taxon>
        <taxon>Alphaproteobacteria</taxon>
        <taxon>Hyphomicrobiales</taxon>
        <taxon>Hyphomicrobiaceae</taxon>
        <taxon>Hyphomicrobium</taxon>
    </lineage>
</organism>
<evidence type="ECO:0000313" key="1">
    <source>
        <dbReference type="EMBL" id="AGK58851.1"/>
    </source>
</evidence>
<dbReference type="KEGG" id="hdt:HYPDE_35898"/>
<proteinExistence type="predicted"/>
<dbReference type="Proteomes" id="UP000005952">
    <property type="component" value="Chromosome"/>
</dbReference>
<evidence type="ECO:0000313" key="2">
    <source>
        <dbReference type="Proteomes" id="UP000005952"/>
    </source>
</evidence>
<gene>
    <name evidence="1" type="ORF">HYPDE_35898</name>
</gene>
<accession>N0BEA8</accession>
<sequence>MYMALNPLLNKNATPANARSAVGRTIPRRFALTRPKQRPDSGTPETGQGQICGFAPGLATCTATLMCD</sequence>
<protein>
    <submittedName>
        <fullName evidence="1">Uncharacterized protein</fullName>
    </submittedName>
</protein>
<name>N0BEA8_9HYPH</name>
<dbReference type="STRING" id="670307.HYPDE_35898"/>
<dbReference type="EMBL" id="CP005587">
    <property type="protein sequence ID" value="AGK58851.1"/>
    <property type="molecule type" value="Genomic_DNA"/>
</dbReference>
<keyword evidence="2" id="KW-1185">Reference proteome</keyword>
<dbReference type="HOGENOM" id="CLU_2788257_0_0_5"/>